<dbReference type="EMBL" id="CP031700">
    <property type="protein sequence ID" value="QEY25718.1"/>
    <property type="molecule type" value="Genomic_DNA"/>
</dbReference>
<dbReference type="RefSeq" id="WP_151050305.1">
    <property type="nucleotide sequence ID" value="NZ_CP031700.1"/>
</dbReference>
<organism evidence="2 3">
    <name type="scientific">Neisseria zalophi</name>
    <dbReference type="NCBI Taxonomy" id="640030"/>
    <lineage>
        <taxon>Bacteria</taxon>
        <taxon>Pseudomonadati</taxon>
        <taxon>Pseudomonadota</taxon>
        <taxon>Betaproteobacteria</taxon>
        <taxon>Neisseriales</taxon>
        <taxon>Neisseriaceae</taxon>
        <taxon>Neisseria</taxon>
    </lineage>
</organism>
<evidence type="ECO:0000259" key="1">
    <source>
        <dbReference type="PROSITE" id="PS51352"/>
    </source>
</evidence>
<dbReference type="Pfam" id="PF20207">
    <property type="entry name" value="DUF6568"/>
    <property type="match status" value="1"/>
</dbReference>
<gene>
    <name evidence="2" type="ORF">D0T92_03665</name>
</gene>
<dbReference type="OrthoDB" id="9792987at2"/>
<dbReference type="PROSITE" id="PS51352">
    <property type="entry name" value="THIOREDOXIN_2"/>
    <property type="match status" value="1"/>
</dbReference>
<proteinExistence type="predicted"/>
<protein>
    <submittedName>
        <fullName evidence="2">Thioredoxin</fullName>
    </submittedName>
</protein>
<sequence length="175" mass="20290">MNAKKILFYAVMFGLLAACSRPYQEIRDLQNKLSVAETAAELSAQNTRNLENTYSDIYFELNSLTVENFKEMVAKGHTVYAYIGRPSCGDCNAFEPMLKRYIRQRKLSNKIYFINVHRLYQNKTEWEAFKMQYGLKGTPVLAKYSGGRLINKLDFEENGGIRADDLEQWLDKNNM</sequence>
<dbReference type="Proteomes" id="UP000325713">
    <property type="component" value="Chromosome"/>
</dbReference>
<dbReference type="InterPro" id="IPR036249">
    <property type="entry name" value="Thioredoxin-like_sf"/>
</dbReference>
<dbReference type="AlphaFoldDB" id="A0A5J6PSI5"/>
<evidence type="ECO:0000313" key="2">
    <source>
        <dbReference type="EMBL" id="QEY25718.1"/>
    </source>
</evidence>
<dbReference type="Gene3D" id="3.40.30.10">
    <property type="entry name" value="Glutaredoxin"/>
    <property type="match status" value="1"/>
</dbReference>
<accession>A0A5J6PSI5</accession>
<dbReference type="PROSITE" id="PS51257">
    <property type="entry name" value="PROKAR_LIPOPROTEIN"/>
    <property type="match status" value="1"/>
</dbReference>
<dbReference type="SUPFAM" id="SSF52833">
    <property type="entry name" value="Thioredoxin-like"/>
    <property type="match status" value="1"/>
</dbReference>
<dbReference type="CDD" id="cd02947">
    <property type="entry name" value="TRX_family"/>
    <property type="match status" value="1"/>
</dbReference>
<dbReference type="KEGG" id="nzl:D0T92_03665"/>
<keyword evidence="3" id="KW-1185">Reference proteome</keyword>
<name>A0A5J6PSI5_9NEIS</name>
<feature type="domain" description="Thioredoxin" evidence="1">
    <location>
        <begin position="33"/>
        <end position="175"/>
    </location>
</feature>
<reference evidence="2 3" key="1">
    <citation type="submission" date="2018-08" db="EMBL/GenBank/DDBJ databases">
        <title>Neisseria zalophi ATCC BAA-2455 complete genome.</title>
        <authorList>
            <person name="Veseli I.A."/>
            <person name="Buttler R."/>
            <person name="Mascarenhas dos Santos A.C."/>
            <person name="Pombert J.-F."/>
        </authorList>
    </citation>
    <scope>NUCLEOTIDE SEQUENCE [LARGE SCALE GENOMIC DNA]</scope>
    <source>
        <strain evidence="2 3">ATCC BAA-2455</strain>
    </source>
</reference>
<dbReference type="InterPro" id="IPR013766">
    <property type="entry name" value="Thioredoxin_domain"/>
</dbReference>
<dbReference type="InterPro" id="IPR046698">
    <property type="entry name" value="PedC-like"/>
</dbReference>
<evidence type="ECO:0000313" key="3">
    <source>
        <dbReference type="Proteomes" id="UP000325713"/>
    </source>
</evidence>